<proteinExistence type="predicted"/>
<evidence type="ECO:0000313" key="3">
    <source>
        <dbReference type="Proteomes" id="UP001159363"/>
    </source>
</evidence>
<evidence type="ECO:0000259" key="1">
    <source>
        <dbReference type="PROSITE" id="PS50853"/>
    </source>
</evidence>
<comment type="caution">
    <text evidence="2">The sequence shown here is derived from an EMBL/GenBank/DDBJ whole genome shotgun (WGS) entry which is preliminary data.</text>
</comment>
<organism evidence="2 3">
    <name type="scientific">Dryococelus australis</name>
    <dbReference type="NCBI Taxonomy" id="614101"/>
    <lineage>
        <taxon>Eukaryota</taxon>
        <taxon>Metazoa</taxon>
        <taxon>Ecdysozoa</taxon>
        <taxon>Arthropoda</taxon>
        <taxon>Hexapoda</taxon>
        <taxon>Insecta</taxon>
        <taxon>Pterygota</taxon>
        <taxon>Neoptera</taxon>
        <taxon>Polyneoptera</taxon>
        <taxon>Phasmatodea</taxon>
        <taxon>Verophasmatodea</taxon>
        <taxon>Anareolatae</taxon>
        <taxon>Phasmatidae</taxon>
        <taxon>Eurycanthinae</taxon>
        <taxon>Dryococelus</taxon>
    </lineage>
</organism>
<dbReference type="Gene3D" id="2.60.40.10">
    <property type="entry name" value="Immunoglobulins"/>
    <property type="match status" value="1"/>
</dbReference>
<dbReference type="SUPFAM" id="SSF49265">
    <property type="entry name" value="Fibronectin type III"/>
    <property type="match status" value="1"/>
</dbReference>
<evidence type="ECO:0000313" key="2">
    <source>
        <dbReference type="EMBL" id="KAJ8883733.1"/>
    </source>
</evidence>
<reference evidence="2 3" key="1">
    <citation type="submission" date="2023-02" db="EMBL/GenBank/DDBJ databases">
        <title>LHISI_Scaffold_Assembly.</title>
        <authorList>
            <person name="Stuart O.P."/>
            <person name="Cleave R."/>
            <person name="Magrath M.J.L."/>
            <person name="Mikheyev A.S."/>
        </authorList>
    </citation>
    <scope>NUCLEOTIDE SEQUENCE [LARGE SCALE GENOMIC DNA]</scope>
    <source>
        <strain evidence="2">Daus_M_001</strain>
        <tissue evidence="2">Leg muscle</tissue>
    </source>
</reference>
<protein>
    <recommendedName>
        <fullName evidence="1">Fibronectin type-III domain-containing protein</fullName>
    </recommendedName>
</protein>
<keyword evidence="3" id="KW-1185">Reference proteome</keyword>
<dbReference type="InterPro" id="IPR003961">
    <property type="entry name" value="FN3_dom"/>
</dbReference>
<dbReference type="EMBL" id="JARBHB010000005">
    <property type="protein sequence ID" value="KAJ8883733.1"/>
    <property type="molecule type" value="Genomic_DNA"/>
</dbReference>
<gene>
    <name evidence="2" type="ORF">PR048_015587</name>
</gene>
<dbReference type="CDD" id="cd00063">
    <property type="entry name" value="FN3"/>
    <property type="match status" value="1"/>
</dbReference>
<dbReference type="PROSITE" id="PS50853">
    <property type="entry name" value="FN3"/>
    <property type="match status" value="1"/>
</dbReference>
<name>A0ABQ9HIE4_9NEOP</name>
<dbReference type="InterPro" id="IPR013783">
    <property type="entry name" value="Ig-like_fold"/>
</dbReference>
<sequence>MVDVHSFRLQLAYGDVRGQDHLVASNFHDVYVGPESQYLVRDLQPNVPYTFRVCCRAEGASGWSAWSLPRVAVTLQPPFCESCPK</sequence>
<feature type="domain" description="Fibronectin type-III" evidence="1">
    <location>
        <begin position="1"/>
        <end position="78"/>
    </location>
</feature>
<dbReference type="InterPro" id="IPR036116">
    <property type="entry name" value="FN3_sf"/>
</dbReference>
<accession>A0ABQ9HIE4</accession>
<dbReference type="Proteomes" id="UP001159363">
    <property type="component" value="Chromosome 4"/>
</dbReference>